<feature type="domain" description="Dehydrogenase E1 component" evidence="2">
    <location>
        <begin position="47"/>
        <end position="334"/>
    </location>
</feature>
<gene>
    <name evidence="3" type="ORF">UFOPK3770_00548</name>
</gene>
<evidence type="ECO:0000256" key="1">
    <source>
        <dbReference type="ARBA" id="ARBA00023002"/>
    </source>
</evidence>
<dbReference type="CDD" id="cd02000">
    <property type="entry name" value="TPP_E1_PDC_ADC_BCADC"/>
    <property type="match status" value="1"/>
</dbReference>
<evidence type="ECO:0000313" key="3">
    <source>
        <dbReference type="EMBL" id="CAB4335701.1"/>
    </source>
</evidence>
<dbReference type="InterPro" id="IPR029061">
    <property type="entry name" value="THDP-binding"/>
</dbReference>
<sequence>MSDYRFIPSKQPVAPFSLLNQDGTLTLASPDTGHELMDFATIKAALRFMVLTRVFDEKATAMQRQGRFGTFSSVRGQEAAVVGSSFALDPARDWIAPQYRELPALLRHGYPLKHFAMYFMGNPRGGAIPNNVNMLPLQISLAAQVPQAVGIGWGLKLQGSDGVAITYFGDGASSEGDIHESLNLAGIMKAPVIFFLQNNGWAISTPREIQTAARSLAERALGYGIHGVTVDGNDLLAVNQVTTQAVARARAGEGPTLIEAITYRTGPHNTADDPTRYVDEAKLAEWITRDPIERIENYLKLQGQWDEAAAAVLREECAVEVDAAMEQARAEAAPGSEALFDFVFAEPPSRMIAQRSQWAERSQWTSREAGV</sequence>
<dbReference type="GO" id="GO:0009083">
    <property type="term" value="P:branched-chain amino acid catabolic process"/>
    <property type="evidence" value="ECO:0007669"/>
    <property type="project" value="TreeGrafter"/>
</dbReference>
<name>A0A6J5YZI8_9ZZZZ</name>
<dbReference type="Pfam" id="PF00676">
    <property type="entry name" value="E1_dh"/>
    <property type="match status" value="1"/>
</dbReference>
<organism evidence="3">
    <name type="scientific">freshwater metagenome</name>
    <dbReference type="NCBI Taxonomy" id="449393"/>
    <lineage>
        <taxon>unclassified sequences</taxon>
        <taxon>metagenomes</taxon>
        <taxon>ecological metagenomes</taxon>
    </lineage>
</organism>
<dbReference type="GO" id="GO:0016624">
    <property type="term" value="F:oxidoreductase activity, acting on the aldehyde or oxo group of donors, disulfide as acceptor"/>
    <property type="evidence" value="ECO:0007669"/>
    <property type="project" value="InterPro"/>
</dbReference>
<dbReference type="AlphaFoldDB" id="A0A6J5YZI8"/>
<dbReference type="SUPFAM" id="SSF52518">
    <property type="entry name" value="Thiamin diphosphate-binding fold (THDP-binding)"/>
    <property type="match status" value="1"/>
</dbReference>
<reference evidence="3" key="1">
    <citation type="submission" date="2020-05" db="EMBL/GenBank/DDBJ databases">
        <authorList>
            <person name="Chiriac C."/>
            <person name="Salcher M."/>
            <person name="Ghai R."/>
            <person name="Kavagutti S V."/>
        </authorList>
    </citation>
    <scope>NUCLEOTIDE SEQUENCE</scope>
</reference>
<protein>
    <submittedName>
        <fullName evidence="3">Unannotated protein</fullName>
    </submittedName>
</protein>
<dbReference type="InterPro" id="IPR001017">
    <property type="entry name" value="DH_E1"/>
</dbReference>
<dbReference type="InterPro" id="IPR050771">
    <property type="entry name" value="Alpha-ketoacid_DH_E1_comp"/>
</dbReference>
<dbReference type="NCBIfam" id="TIGR03181">
    <property type="entry name" value="PDH_E1_alph_x"/>
    <property type="match status" value="1"/>
</dbReference>
<dbReference type="PANTHER" id="PTHR43380">
    <property type="entry name" value="2-OXOISOVALERATE DEHYDROGENASE SUBUNIT ALPHA, MITOCHONDRIAL"/>
    <property type="match status" value="1"/>
</dbReference>
<dbReference type="PANTHER" id="PTHR43380:SF1">
    <property type="entry name" value="2-OXOISOVALERATE DEHYDROGENASE SUBUNIT ALPHA, MITOCHONDRIAL"/>
    <property type="match status" value="1"/>
</dbReference>
<dbReference type="InterPro" id="IPR017596">
    <property type="entry name" value="PdhA/BkdA"/>
</dbReference>
<dbReference type="EMBL" id="CAESAJ010000043">
    <property type="protein sequence ID" value="CAB4335701.1"/>
    <property type="molecule type" value="Genomic_DNA"/>
</dbReference>
<keyword evidence="1" id="KW-0560">Oxidoreductase</keyword>
<evidence type="ECO:0000259" key="2">
    <source>
        <dbReference type="Pfam" id="PF00676"/>
    </source>
</evidence>
<accession>A0A6J5YZI8</accession>
<proteinExistence type="predicted"/>
<dbReference type="Gene3D" id="3.40.50.970">
    <property type="match status" value="1"/>
</dbReference>